<proteinExistence type="predicted"/>
<evidence type="ECO:0000313" key="1">
    <source>
        <dbReference type="EMBL" id="KAH6636876.1"/>
    </source>
</evidence>
<dbReference type="EMBL" id="JAGIZQ010000003">
    <property type="protein sequence ID" value="KAH6636876.1"/>
    <property type="molecule type" value="Genomic_DNA"/>
</dbReference>
<organism evidence="1 2">
    <name type="scientific">Chaetomium tenue</name>
    <dbReference type="NCBI Taxonomy" id="1854479"/>
    <lineage>
        <taxon>Eukaryota</taxon>
        <taxon>Fungi</taxon>
        <taxon>Dikarya</taxon>
        <taxon>Ascomycota</taxon>
        <taxon>Pezizomycotina</taxon>
        <taxon>Sordariomycetes</taxon>
        <taxon>Sordariomycetidae</taxon>
        <taxon>Sordariales</taxon>
        <taxon>Chaetomiaceae</taxon>
        <taxon>Chaetomium</taxon>
    </lineage>
</organism>
<evidence type="ECO:0000313" key="2">
    <source>
        <dbReference type="Proteomes" id="UP000724584"/>
    </source>
</evidence>
<name>A0ACB7PIM1_9PEZI</name>
<dbReference type="Proteomes" id="UP000724584">
    <property type="component" value="Unassembled WGS sequence"/>
</dbReference>
<sequence length="251" mass="28434">MEAGGGQGGEVHGRGPARASQGHVGDSRFLLLFDVKLFSRWCAVYCAVVPLECTNTQRQGSRISRLRGTARLRSSQIGRHGFLFSDFPLPPCAQPICSCVRVRAFMRCVCYRLAWLPWQSRIIVSHYQLSEKTYWLDGVDCQVRSGWEADNAGKSSAGRRCPIHFHSAQSWLPSRVRYPYHHLLTAYEPANQLPNQPASQPFTPPASQPRRRLCICHPVIADRGKPLHKQKQRAGWHCESIKKLRFCDMHG</sequence>
<protein>
    <submittedName>
        <fullName evidence="1">Uncharacterized protein</fullName>
    </submittedName>
</protein>
<comment type="caution">
    <text evidence="1">The sequence shown here is derived from an EMBL/GenBank/DDBJ whole genome shotgun (WGS) entry which is preliminary data.</text>
</comment>
<reference evidence="1 2" key="1">
    <citation type="journal article" date="2021" name="Nat. Commun.">
        <title>Genetic determinants of endophytism in the Arabidopsis root mycobiome.</title>
        <authorList>
            <person name="Mesny F."/>
            <person name="Miyauchi S."/>
            <person name="Thiergart T."/>
            <person name="Pickel B."/>
            <person name="Atanasova L."/>
            <person name="Karlsson M."/>
            <person name="Huettel B."/>
            <person name="Barry K.W."/>
            <person name="Haridas S."/>
            <person name="Chen C."/>
            <person name="Bauer D."/>
            <person name="Andreopoulos W."/>
            <person name="Pangilinan J."/>
            <person name="LaButti K."/>
            <person name="Riley R."/>
            <person name="Lipzen A."/>
            <person name="Clum A."/>
            <person name="Drula E."/>
            <person name="Henrissat B."/>
            <person name="Kohler A."/>
            <person name="Grigoriev I.V."/>
            <person name="Martin F.M."/>
            <person name="Hacquard S."/>
        </authorList>
    </citation>
    <scope>NUCLEOTIDE SEQUENCE [LARGE SCALE GENOMIC DNA]</scope>
    <source>
        <strain evidence="1 2">MPI-SDFR-AT-0079</strain>
    </source>
</reference>
<gene>
    <name evidence="1" type="ORF">F5144DRAFT_199146</name>
</gene>
<accession>A0ACB7PIM1</accession>
<keyword evidence="2" id="KW-1185">Reference proteome</keyword>